<sequence length="152" mass="15896">MRKILATAATLGLAGLGAIVPATSAHASTACNNAWNATAAGNFVAYNGTNCGGDRLGITEGQDQDWGNSTGSFQGSDTNQATSLIHKGTTTMRVQLFNGTGDDWAGGHTCLTQGEKYMDTLDNQYFTSGVEVNNQISSHRWIWSGCGATLNS</sequence>
<dbReference type="Proteomes" id="UP000498980">
    <property type="component" value="Unassembled WGS sequence"/>
</dbReference>
<feature type="signal peptide" evidence="1">
    <location>
        <begin position="1"/>
        <end position="27"/>
    </location>
</feature>
<feature type="chain" id="PRO_5036400279" description="Secreted protein" evidence="1">
    <location>
        <begin position="28"/>
        <end position="152"/>
    </location>
</feature>
<reference evidence="2 4" key="1">
    <citation type="submission" date="2020-05" db="EMBL/GenBank/DDBJ databases">
        <title>Whole genome shotgun sequence of Streptomyces fulvorobeus NBRC 15897.</title>
        <authorList>
            <person name="Komaki H."/>
            <person name="Tamura T."/>
        </authorList>
    </citation>
    <scope>NUCLEOTIDE SEQUENCE [LARGE SCALE GENOMIC DNA]</scope>
    <source>
        <strain evidence="2 4">NBRC 15897</strain>
    </source>
</reference>
<dbReference type="EMBL" id="BLWC01000001">
    <property type="protein sequence ID" value="GFN00368.1"/>
    <property type="molecule type" value="Genomic_DNA"/>
</dbReference>
<evidence type="ECO:0000313" key="5">
    <source>
        <dbReference type="Proteomes" id="UP000530403"/>
    </source>
</evidence>
<dbReference type="Proteomes" id="UP000530403">
    <property type="component" value="Unassembled WGS sequence"/>
</dbReference>
<gene>
    <name evidence="3" type="ORF">HEB29_004887</name>
    <name evidence="2" type="ORF">Sfulv_51780</name>
</gene>
<dbReference type="AlphaFoldDB" id="A0A7J0CDQ0"/>
<comment type="caution">
    <text evidence="2">The sequence shown here is derived from an EMBL/GenBank/DDBJ whole genome shotgun (WGS) entry which is preliminary data.</text>
</comment>
<evidence type="ECO:0000256" key="1">
    <source>
        <dbReference type="SAM" id="SignalP"/>
    </source>
</evidence>
<dbReference type="RefSeq" id="WP_173316681.1">
    <property type="nucleotide sequence ID" value="NZ_BAAAUE010000013.1"/>
</dbReference>
<dbReference type="PROSITE" id="PS51257">
    <property type="entry name" value="PROKAR_LIPOPROTEIN"/>
    <property type="match status" value="1"/>
</dbReference>
<keyword evidence="4" id="KW-1185">Reference proteome</keyword>
<dbReference type="EMBL" id="JACCCF010000001">
    <property type="protein sequence ID" value="NYE43876.1"/>
    <property type="molecule type" value="Genomic_DNA"/>
</dbReference>
<accession>A0A7J0CDQ0</accession>
<organism evidence="2 4">
    <name type="scientific">Streptomyces fulvorobeus</name>
    <dbReference type="NCBI Taxonomy" id="284028"/>
    <lineage>
        <taxon>Bacteria</taxon>
        <taxon>Bacillati</taxon>
        <taxon>Actinomycetota</taxon>
        <taxon>Actinomycetes</taxon>
        <taxon>Kitasatosporales</taxon>
        <taxon>Streptomycetaceae</taxon>
        <taxon>Streptomyces</taxon>
    </lineage>
</organism>
<name>A0A7J0CDQ0_9ACTN</name>
<evidence type="ECO:0008006" key="6">
    <source>
        <dbReference type="Google" id="ProtNLM"/>
    </source>
</evidence>
<keyword evidence="1" id="KW-0732">Signal</keyword>
<reference evidence="3 5" key="2">
    <citation type="submission" date="2020-07" db="EMBL/GenBank/DDBJ databases">
        <title>Sequencing the genomes of 1000 actinobacteria strains.</title>
        <authorList>
            <person name="Klenk H.-P."/>
        </authorList>
    </citation>
    <scope>NUCLEOTIDE SEQUENCE [LARGE SCALE GENOMIC DNA]</scope>
    <source>
        <strain evidence="3 5">DSM 41455</strain>
    </source>
</reference>
<proteinExistence type="predicted"/>
<evidence type="ECO:0000313" key="4">
    <source>
        <dbReference type="Proteomes" id="UP000498980"/>
    </source>
</evidence>
<evidence type="ECO:0000313" key="2">
    <source>
        <dbReference type="EMBL" id="GFN00368.1"/>
    </source>
</evidence>
<protein>
    <recommendedName>
        <fullName evidence="6">Secreted protein</fullName>
    </recommendedName>
</protein>
<evidence type="ECO:0000313" key="3">
    <source>
        <dbReference type="EMBL" id="NYE43876.1"/>
    </source>
</evidence>